<keyword evidence="1" id="KW-0472">Membrane</keyword>
<feature type="transmembrane region" description="Helical" evidence="1">
    <location>
        <begin position="180"/>
        <end position="202"/>
    </location>
</feature>
<dbReference type="Proteomes" id="UP000268857">
    <property type="component" value="Unassembled WGS sequence"/>
</dbReference>
<feature type="transmembrane region" description="Helical" evidence="1">
    <location>
        <begin position="79"/>
        <end position="100"/>
    </location>
</feature>
<comment type="caution">
    <text evidence="2">The sequence shown here is derived from an EMBL/GenBank/DDBJ whole genome shotgun (WGS) entry which is preliminary data.</text>
</comment>
<name>A0A433NPB7_CHLFR</name>
<sequence length="348" mass="40330">MIGLPSLSLAMLSIYLLHLYQQNYRKFYIIFSGISLALSLQTKLFTIFLVPLIFFYLFSFNSKTIASINFSKQNIVNAALWLASLGLMYILIGILFQQFWNYEQLIITHLNQPQNSKIENFNNQEYLRYMISQDYDYIFLACVGIGAIFSKKYRNGIFPLAWLITSVLILLNHQPLWYHYYPLLAIPICWLAAYGVAFLIDSFFKKKLINAKQLIIPSLLVVILIGLVIATPPNPKGSVPKNAELMQQVLKYKDATNWIFTDHPIYAFYAKLRVPPEIAVMSYKRLNSGELTSPEILAVLQNYRPEQIVLSRWTSQLKSDNKFMAYINDNYSKTYTNEIGSEEHYILK</sequence>
<feature type="transmembrane region" description="Helical" evidence="1">
    <location>
        <begin position="157"/>
        <end position="174"/>
    </location>
</feature>
<keyword evidence="3" id="KW-1185">Reference proteome</keyword>
<gene>
    <name evidence="2" type="ORF">PCC6912_13180</name>
</gene>
<organism evidence="2 3">
    <name type="scientific">Chlorogloeopsis fritschii PCC 6912</name>
    <dbReference type="NCBI Taxonomy" id="211165"/>
    <lineage>
        <taxon>Bacteria</taxon>
        <taxon>Bacillati</taxon>
        <taxon>Cyanobacteriota</taxon>
        <taxon>Cyanophyceae</taxon>
        <taxon>Nostocales</taxon>
        <taxon>Chlorogloeopsidaceae</taxon>
        <taxon>Chlorogloeopsis</taxon>
    </lineage>
</organism>
<dbReference type="EMBL" id="RSCJ01000003">
    <property type="protein sequence ID" value="RUR85202.1"/>
    <property type="molecule type" value="Genomic_DNA"/>
</dbReference>
<feature type="transmembrane region" description="Helical" evidence="1">
    <location>
        <begin position="135"/>
        <end position="150"/>
    </location>
</feature>
<reference evidence="2 3" key="1">
    <citation type="journal article" date="2019" name="Genome Biol. Evol.">
        <title>Day and night: Metabolic profiles and evolutionary relationships of six axenic non-marine cyanobacteria.</title>
        <authorList>
            <person name="Will S.E."/>
            <person name="Henke P."/>
            <person name="Boedeker C."/>
            <person name="Huang S."/>
            <person name="Brinkmann H."/>
            <person name="Rohde M."/>
            <person name="Jarek M."/>
            <person name="Friedl T."/>
            <person name="Seufert S."/>
            <person name="Schumacher M."/>
            <person name="Overmann J."/>
            <person name="Neumann-Schaal M."/>
            <person name="Petersen J."/>
        </authorList>
    </citation>
    <scope>NUCLEOTIDE SEQUENCE [LARGE SCALE GENOMIC DNA]</scope>
    <source>
        <strain evidence="2 3">PCC 6912</strain>
    </source>
</reference>
<protein>
    <recommendedName>
        <fullName evidence="4">Glycosyltransferase RgtA/B/C/D-like domain-containing protein</fullName>
    </recommendedName>
</protein>
<proteinExistence type="predicted"/>
<dbReference type="AlphaFoldDB" id="A0A433NPB7"/>
<feature type="transmembrane region" description="Helical" evidence="1">
    <location>
        <begin position="29"/>
        <end position="58"/>
    </location>
</feature>
<evidence type="ECO:0000256" key="1">
    <source>
        <dbReference type="SAM" id="Phobius"/>
    </source>
</evidence>
<evidence type="ECO:0008006" key="4">
    <source>
        <dbReference type="Google" id="ProtNLM"/>
    </source>
</evidence>
<keyword evidence="1" id="KW-0812">Transmembrane</keyword>
<evidence type="ECO:0000313" key="2">
    <source>
        <dbReference type="EMBL" id="RUR85202.1"/>
    </source>
</evidence>
<accession>A0A433NPB7</accession>
<keyword evidence="1" id="KW-1133">Transmembrane helix</keyword>
<evidence type="ECO:0000313" key="3">
    <source>
        <dbReference type="Proteomes" id="UP000268857"/>
    </source>
</evidence>
<dbReference type="STRING" id="211165.GCA_000317285_03266"/>
<feature type="transmembrane region" description="Helical" evidence="1">
    <location>
        <begin position="214"/>
        <end position="232"/>
    </location>
</feature>